<protein>
    <submittedName>
        <fullName evidence="1">Uncharacterized protein</fullName>
    </submittedName>
</protein>
<accession>A0A2I0HL26</accession>
<sequence>MKMGGGEDSGRRGRRFPLLGVVATAREDAGDDSKHRLGYAVLGIGVTGVDTAGIEGKSRVFRRGFPKSPISKSSETRANFSFILAGSCSSLPEFHLCLF</sequence>
<organism evidence="1 2">
    <name type="scientific">Punica granatum</name>
    <name type="common">Pomegranate</name>
    <dbReference type="NCBI Taxonomy" id="22663"/>
    <lineage>
        <taxon>Eukaryota</taxon>
        <taxon>Viridiplantae</taxon>
        <taxon>Streptophyta</taxon>
        <taxon>Embryophyta</taxon>
        <taxon>Tracheophyta</taxon>
        <taxon>Spermatophyta</taxon>
        <taxon>Magnoliopsida</taxon>
        <taxon>eudicotyledons</taxon>
        <taxon>Gunneridae</taxon>
        <taxon>Pentapetalae</taxon>
        <taxon>rosids</taxon>
        <taxon>malvids</taxon>
        <taxon>Myrtales</taxon>
        <taxon>Lythraceae</taxon>
        <taxon>Punica</taxon>
    </lineage>
</organism>
<dbReference type="Proteomes" id="UP000233551">
    <property type="component" value="Unassembled WGS sequence"/>
</dbReference>
<evidence type="ECO:0000313" key="1">
    <source>
        <dbReference type="EMBL" id="PKI32432.1"/>
    </source>
</evidence>
<comment type="caution">
    <text evidence="1">The sequence shown here is derived from an EMBL/GenBank/DDBJ whole genome shotgun (WGS) entry which is preliminary data.</text>
</comment>
<evidence type="ECO:0000313" key="2">
    <source>
        <dbReference type="Proteomes" id="UP000233551"/>
    </source>
</evidence>
<dbReference type="EMBL" id="PGOL01007657">
    <property type="protein sequence ID" value="PKI32432.1"/>
    <property type="molecule type" value="Genomic_DNA"/>
</dbReference>
<dbReference type="AlphaFoldDB" id="A0A2I0HL26"/>
<gene>
    <name evidence="1" type="ORF">CRG98_047177</name>
</gene>
<keyword evidence="2" id="KW-1185">Reference proteome</keyword>
<reference evidence="1 2" key="1">
    <citation type="submission" date="2017-11" db="EMBL/GenBank/DDBJ databases">
        <title>De-novo sequencing of pomegranate (Punica granatum L.) genome.</title>
        <authorList>
            <person name="Akparov Z."/>
            <person name="Amiraslanov A."/>
            <person name="Hajiyeva S."/>
            <person name="Abbasov M."/>
            <person name="Kaur K."/>
            <person name="Hamwieh A."/>
            <person name="Solovyev V."/>
            <person name="Salamov A."/>
            <person name="Braich B."/>
            <person name="Kosarev P."/>
            <person name="Mahmoud A."/>
            <person name="Hajiyev E."/>
            <person name="Babayeva S."/>
            <person name="Izzatullayeva V."/>
            <person name="Mammadov A."/>
            <person name="Mammadov A."/>
            <person name="Sharifova S."/>
            <person name="Ojaghi J."/>
            <person name="Eynullazada K."/>
            <person name="Bayramov B."/>
            <person name="Abdulazimova A."/>
            <person name="Shahmuradov I."/>
        </authorList>
    </citation>
    <scope>NUCLEOTIDE SEQUENCE [LARGE SCALE GENOMIC DNA]</scope>
    <source>
        <strain evidence="2">cv. AG2017</strain>
        <tissue evidence="1">Leaf</tissue>
    </source>
</reference>
<proteinExistence type="predicted"/>
<name>A0A2I0HL26_PUNGR</name>